<evidence type="ECO:0000313" key="1">
    <source>
        <dbReference type="EMBL" id="KAF2550081.1"/>
    </source>
</evidence>
<gene>
    <name evidence="1" type="ORF">F2Q68_00037946</name>
</gene>
<proteinExistence type="predicted"/>
<name>A0A8S9GU13_BRACR</name>
<dbReference type="AlphaFoldDB" id="A0A8S9GU13"/>
<organism evidence="1 2">
    <name type="scientific">Brassica cretica</name>
    <name type="common">Mustard</name>
    <dbReference type="NCBI Taxonomy" id="69181"/>
    <lineage>
        <taxon>Eukaryota</taxon>
        <taxon>Viridiplantae</taxon>
        <taxon>Streptophyta</taxon>
        <taxon>Embryophyta</taxon>
        <taxon>Tracheophyta</taxon>
        <taxon>Spermatophyta</taxon>
        <taxon>Magnoliopsida</taxon>
        <taxon>eudicotyledons</taxon>
        <taxon>Gunneridae</taxon>
        <taxon>Pentapetalae</taxon>
        <taxon>rosids</taxon>
        <taxon>malvids</taxon>
        <taxon>Brassicales</taxon>
        <taxon>Brassicaceae</taxon>
        <taxon>Brassiceae</taxon>
        <taxon>Brassica</taxon>
    </lineage>
</organism>
<protein>
    <submittedName>
        <fullName evidence="1">Uncharacterized protein</fullName>
    </submittedName>
</protein>
<reference evidence="1" key="1">
    <citation type="submission" date="2019-12" db="EMBL/GenBank/DDBJ databases">
        <title>Genome sequencing and annotation of Brassica cretica.</title>
        <authorList>
            <person name="Studholme D.J."/>
            <person name="Sarris P.F."/>
        </authorList>
    </citation>
    <scope>NUCLEOTIDE SEQUENCE</scope>
    <source>
        <strain evidence="1">PFS-001/15</strain>
        <tissue evidence="1">Leaf</tissue>
    </source>
</reference>
<sequence>MKKKTAVFWDYDNVRIPPFLITLNKIKVVVPEPFTANPSTNTRQALCHEIISSLPNMEDPNDILQNGPNKLFTVFDVKWMKPLVSSKSRHQKTTGDMNSEPINKEPISTRKLSFGQMLADASFQSNNTTGEIQGPVPMKPLAPGTNLNMGLDLWSSQAGVPVKVRPDHHSSLLIRFRFWFRAIVWDFSLSLAW</sequence>
<evidence type="ECO:0000313" key="2">
    <source>
        <dbReference type="Proteomes" id="UP000712281"/>
    </source>
</evidence>
<dbReference type="Proteomes" id="UP000712281">
    <property type="component" value="Unassembled WGS sequence"/>
</dbReference>
<accession>A0A8S9GU13</accession>
<comment type="caution">
    <text evidence="1">The sequence shown here is derived from an EMBL/GenBank/DDBJ whole genome shotgun (WGS) entry which is preliminary data.</text>
</comment>
<dbReference type="EMBL" id="QGKW02001988">
    <property type="protein sequence ID" value="KAF2550081.1"/>
    <property type="molecule type" value="Genomic_DNA"/>
</dbReference>